<feature type="compositionally biased region" description="Basic and acidic residues" evidence="5">
    <location>
        <begin position="543"/>
        <end position="552"/>
    </location>
</feature>
<feature type="transmembrane region" description="Helical" evidence="6">
    <location>
        <begin position="339"/>
        <end position="358"/>
    </location>
</feature>
<dbReference type="HOGENOM" id="CLU_008455_1_3_1"/>
<dbReference type="InParanoid" id="K5X3T2"/>
<evidence type="ECO:0000256" key="6">
    <source>
        <dbReference type="SAM" id="Phobius"/>
    </source>
</evidence>
<feature type="domain" description="Major facilitator superfamily (MFS) profile" evidence="7">
    <location>
        <begin position="63"/>
        <end position="501"/>
    </location>
</feature>
<feature type="transmembrane region" description="Helical" evidence="6">
    <location>
        <begin position="97"/>
        <end position="118"/>
    </location>
</feature>
<feature type="compositionally biased region" description="Basic and acidic residues" evidence="5">
    <location>
        <begin position="24"/>
        <end position="33"/>
    </location>
</feature>
<dbReference type="SUPFAM" id="SSF103473">
    <property type="entry name" value="MFS general substrate transporter"/>
    <property type="match status" value="1"/>
</dbReference>
<comment type="subcellular location">
    <subcellularLocation>
        <location evidence="1">Membrane</location>
        <topology evidence="1">Multi-pass membrane protein</topology>
    </subcellularLocation>
</comment>
<dbReference type="FunFam" id="1.20.1250.20:FF:000011">
    <property type="entry name" value="MFS multidrug transporter, putative"/>
    <property type="match status" value="1"/>
</dbReference>
<dbReference type="InterPro" id="IPR020846">
    <property type="entry name" value="MFS_dom"/>
</dbReference>
<keyword evidence="4 6" id="KW-0472">Membrane</keyword>
<feature type="transmembrane region" description="Helical" evidence="6">
    <location>
        <begin position="218"/>
        <end position="238"/>
    </location>
</feature>
<dbReference type="CDD" id="cd17323">
    <property type="entry name" value="MFS_Tpo1_MDR_like"/>
    <property type="match status" value="1"/>
</dbReference>
<proteinExistence type="predicted"/>
<feature type="compositionally biased region" description="Polar residues" evidence="5">
    <location>
        <begin position="515"/>
        <end position="529"/>
    </location>
</feature>
<feature type="region of interest" description="Disordered" evidence="5">
    <location>
        <begin position="1"/>
        <end position="47"/>
    </location>
</feature>
<evidence type="ECO:0000256" key="1">
    <source>
        <dbReference type="ARBA" id="ARBA00004141"/>
    </source>
</evidence>
<evidence type="ECO:0000313" key="9">
    <source>
        <dbReference type="Proteomes" id="UP000008493"/>
    </source>
</evidence>
<dbReference type="OrthoDB" id="6770063at2759"/>
<feature type="transmembrane region" description="Helical" evidence="6">
    <location>
        <begin position="189"/>
        <end position="212"/>
    </location>
</feature>
<dbReference type="EMBL" id="JH971394">
    <property type="protein sequence ID" value="EKM77838.1"/>
    <property type="molecule type" value="Genomic_DNA"/>
</dbReference>
<feature type="transmembrane region" description="Helical" evidence="6">
    <location>
        <begin position="61"/>
        <end position="85"/>
    </location>
</feature>
<dbReference type="OMA" id="YIYGIMY"/>
<feature type="transmembrane region" description="Helical" evidence="6">
    <location>
        <begin position="292"/>
        <end position="319"/>
    </location>
</feature>
<feature type="region of interest" description="Disordered" evidence="5">
    <location>
        <begin position="507"/>
        <end position="552"/>
    </location>
</feature>
<dbReference type="InterPro" id="IPR036259">
    <property type="entry name" value="MFS_trans_sf"/>
</dbReference>
<dbReference type="GO" id="GO:0016020">
    <property type="term" value="C:membrane"/>
    <property type="evidence" value="ECO:0007669"/>
    <property type="project" value="UniProtKB-SubCell"/>
</dbReference>
<dbReference type="FunCoup" id="K5X3T2">
    <property type="interactions" value="7"/>
</dbReference>
<dbReference type="PANTHER" id="PTHR23502:SF60">
    <property type="entry name" value="MAJOR FACILITATOR SUPERFAMILY (MFS) PROFILE DOMAIN-CONTAINING PROTEIN-RELATED"/>
    <property type="match status" value="1"/>
</dbReference>
<dbReference type="Pfam" id="PF07690">
    <property type="entry name" value="MFS_1"/>
    <property type="match status" value="1"/>
</dbReference>
<evidence type="ECO:0000256" key="3">
    <source>
        <dbReference type="ARBA" id="ARBA00022989"/>
    </source>
</evidence>
<keyword evidence="3 6" id="KW-1133">Transmembrane helix</keyword>
<feature type="transmembrane region" description="Helical" evidence="6">
    <location>
        <begin position="155"/>
        <end position="177"/>
    </location>
</feature>
<protein>
    <recommendedName>
        <fullName evidence="7">Major facilitator superfamily (MFS) profile domain-containing protein</fullName>
    </recommendedName>
</protein>
<organism evidence="8 9">
    <name type="scientific">Agaricus bisporus var. burnettii (strain JB137-S8 / ATCC MYA-4627 / FGSC 10392)</name>
    <name type="common">White button mushroom</name>
    <dbReference type="NCBI Taxonomy" id="597362"/>
    <lineage>
        <taxon>Eukaryota</taxon>
        <taxon>Fungi</taxon>
        <taxon>Dikarya</taxon>
        <taxon>Basidiomycota</taxon>
        <taxon>Agaricomycotina</taxon>
        <taxon>Agaricomycetes</taxon>
        <taxon>Agaricomycetidae</taxon>
        <taxon>Agaricales</taxon>
        <taxon>Agaricineae</taxon>
        <taxon>Agaricaceae</taxon>
        <taxon>Agaricus</taxon>
    </lineage>
</organism>
<accession>K5X3T2</accession>
<evidence type="ECO:0000313" key="8">
    <source>
        <dbReference type="EMBL" id="EKM77838.1"/>
    </source>
</evidence>
<dbReference type="KEGG" id="abp:AGABI1DRAFT76873"/>
<dbReference type="Gene3D" id="1.20.1250.20">
    <property type="entry name" value="MFS general substrate transporter like domains"/>
    <property type="match status" value="1"/>
</dbReference>
<dbReference type="GeneID" id="18831373"/>
<reference evidence="9" key="1">
    <citation type="journal article" date="2012" name="Proc. Natl. Acad. Sci. U.S.A.">
        <title>Genome sequence of the button mushroom Agaricus bisporus reveals mechanisms governing adaptation to a humic-rich ecological niche.</title>
        <authorList>
            <person name="Morin E."/>
            <person name="Kohler A."/>
            <person name="Baker A.R."/>
            <person name="Foulongne-Oriol M."/>
            <person name="Lombard V."/>
            <person name="Nagy L.G."/>
            <person name="Ohm R.A."/>
            <person name="Patyshakuliyeva A."/>
            <person name="Brun A."/>
            <person name="Aerts A.L."/>
            <person name="Bailey A.M."/>
            <person name="Billette C."/>
            <person name="Coutinho P.M."/>
            <person name="Deakin G."/>
            <person name="Doddapaneni H."/>
            <person name="Floudas D."/>
            <person name="Grimwood J."/>
            <person name="Hilden K."/>
            <person name="Kuees U."/>
            <person name="LaButti K.M."/>
            <person name="Lapidus A."/>
            <person name="Lindquist E.A."/>
            <person name="Lucas S.M."/>
            <person name="Murat C."/>
            <person name="Riley R.W."/>
            <person name="Salamov A.A."/>
            <person name="Schmutz J."/>
            <person name="Subramanian V."/>
            <person name="Woesten H.A.B."/>
            <person name="Xu J."/>
            <person name="Eastwood D.C."/>
            <person name="Foster G.D."/>
            <person name="Sonnenberg A.S."/>
            <person name="Cullen D."/>
            <person name="de Vries R.P."/>
            <person name="Lundell T."/>
            <person name="Hibbett D.S."/>
            <person name="Henrissat B."/>
            <person name="Burton K.S."/>
            <person name="Kerrigan R.W."/>
            <person name="Challen M.P."/>
            <person name="Grigoriev I.V."/>
            <person name="Martin F."/>
        </authorList>
    </citation>
    <scope>NUCLEOTIDE SEQUENCE [LARGE SCALE GENOMIC DNA]</scope>
    <source>
        <strain evidence="9">JB137-S8 / ATCC MYA-4627 / FGSC 10392</strain>
    </source>
</reference>
<evidence type="ECO:0000259" key="7">
    <source>
        <dbReference type="PROSITE" id="PS50850"/>
    </source>
</evidence>
<feature type="transmembrane region" description="Helical" evidence="6">
    <location>
        <begin position="379"/>
        <end position="400"/>
    </location>
</feature>
<evidence type="ECO:0000256" key="4">
    <source>
        <dbReference type="ARBA" id="ARBA00023136"/>
    </source>
</evidence>
<gene>
    <name evidence="8" type="ORF">AGABI1DRAFT_76873</name>
</gene>
<dbReference type="PROSITE" id="PS50850">
    <property type="entry name" value="MFS"/>
    <property type="match status" value="1"/>
</dbReference>
<dbReference type="RefSeq" id="XP_007331539.1">
    <property type="nucleotide sequence ID" value="XM_007331477.1"/>
</dbReference>
<evidence type="ECO:0000256" key="5">
    <source>
        <dbReference type="SAM" id="MobiDB-lite"/>
    </source>
</evidence>
<feature type="transmembrane region" description="Helical" evidence="6">
    <location>
        <begin position="406"/>
        <end position="426"/>
    </location>
</feature>
<feature type="transmembrane region" description="Helical" evidence="6">
    <location>
        <begin position="130"/>
        <end position="149"/>
    </location>
</feature>
<evidence type="ECO:0000256" key="2">
    <source>
        <dbReference type="ARBA" id="ARBA00022692"/>
    </source>
</evidence>
<dbReference type="AlphaFoldDB" id="K5X3T2"/>
<sequence>MDPLSPITSPPNPKRPITTANSEDTAREDKHEDSEPDIIVVDWDGPDDPANPKNWKYSKKWASTVIVSLFTFISPVSSAMVAPATSQIVEEFGVHSSVVQAMMTSVFVLGYAFGPLFLGPMSEIWGRSHVLQLSNLFYLVWNLACGFAQNKEQLIAFRLLAGIGGSAPLSIGGGVLSDVWRVEQRGRASAIYSLAPLLGPVIGPICGGWIAMRSTWRWVFWSTSIIDVIVQLAGLYYLNESFAPFLLGKKAKKLRASLLERNERVKEVRTVYETKGSRQWKHIFRVALTRPFALFAFEPIIQLFGVYMALIYGVFYLFLTTIPQIFSSTYHQNVGIGGLHYIALGIGLSGASQLNARYMDRIYIWLRGRYGNGVGRPEFRLPSMLPGTIAMPLGLLLTGWAAQNKLHWIVTDIGIAFVGMGVILNFQAMQIYILDSFTLHAASALAAVSCLRSLAGFGFPLFAPSMYDTLGYGKGNTILACVAIVIGCPAPFVFWIYGEKIRHTSRFARKPESQPRAQSSKETSAQSSDPDVEKAIVPSGGPDPEKASTHSS</sequence>
<dbReference type="InterPro" id="IPR011701">
    <property type="entry name" value="MFS"/>
</dbReference>
<keyword evidence="2 6" id="KW-0812">Transmembrane</keyword>
<dbReference type="eggNOG" id="KOG0255">
    <property type="taxonomic scope" value="Eukaryota"/>
</dbReference>
<keyword evidence="9" id="KW-1185">Reference proteome</keyword>
<feature type="transmembrane region" description="Helical" evidence="6">
    <location>
        <begin position="477"/>
        <end position="497"/>
    </location>
</feature>
<dbReference type="GO" id="GO:0022857">
    <property type="term" value="F:transmembrane transporter activity"/>
    <property type="evidence" value="ECO:0007669"/>
    <property type="project" value="InterPro"/>
</dbReference>
<dbReference type="Proteomes" id="UP000008493">
    <property type="component" value="Unassembled WGS sequence"/>
</dbReference>
<feature type="transmembrane region" description="Helical" evidence="6">
    <location>
        <begin position="438"/>
        <end position="457"/>
    </location>
</feature>
<name>K5X3T2_AGABU</name>
<dbReference type="PANTHER" id="PTHR23502">
    <property type="entry name" value="MAJOR FACILITATOR SUPERFAMILY"/>
    <property type="match status" value="1"/>
</dbReference>